<dbReference type="AlphaFoldDB" id="A0A195F6R6"/>
<evidence type="ECO:0000313" key="2">
    <source>
        <dbReference type="Proteomes" id="UP000078541"/>
    </source>
</evidence>
<accession>A0A195F6R6</accession>
<dbReference type="Proteomes" id="UP000078541">
    <property type="component" value="Unassembled WGS sequence"/>
</dbReference>
<gene>
    <name evidence="1" type="ORF">ALC56_09949</name>
</gene>
<proteinExistence type="predicted"/>
<feature type="non-terminal residue" evidence="1">
    <location>
        <position position="1"/>
    </location>
</feature>
<keyword evidence="2" id="KW-1185">Reference proteome</keyword>
<protein>
    <submittedName>
        <fullName evidence="1">Calcium-binding mitochondrial carrier protein Aralar1</fullName>
    </submittedName>
</protein>
<sequence>HIFLHQEMTENNFAALYYARSSRNALNILYPNKWVGRGSLTTWYASQEKNGERFMTASDFVRSYLGLYTDADYNPDSVNLLAGIVDTSKDG</sequence>
<organism evidence="1 2">
    <name type="scientific">Trachymyrmex septentrionalis</name>
    <dbReference type="NCBI Taxonomy" id="34720"/>
    <lineage>
        <taxon>Eukaryota</taxon>
        <taxon>Metazoa</taxon>
        <taxon>Ecdysozoa</taxon>
        <taxon>Arthropoda</taxon>
        <taxon>Hexapoda</taxon>
        <taxon>Insecta</taxon>
        <taxon>Pterygota</taxon>
        <taxon>Neoptera</taxon>
        <taxon>Endopterygota</taxon>
        <taxon>Hymenoptera</taxon>
        <taxon>Apocrita</taxon>
        <taxon>Aculeata</taxon>
        <taxon>Formicoidea</taxon>
        <taxon>Formicidae</taxon>
        <taxon>Myrmicinae</taxon>
        <taxon>Trachymyrmex</taxon>
    </lineage>
</organism>
<name>A0A195F6R6_9HYME</name>
<reference evidence="1 2" key="1">
    <citation type="submission" date="2016-03" db="EMBL/GenBank/DDBJ databases">
        <title>Trachymyrmex septentrionalis WGS genome.</title>
        <authorList>
            <person name="Nygaard S."/>
            <person name="Hu H."/>
            <person name="Boomsma J."/>
            <person name="Zhang G."/>
        </authorList>
    </citation>
    <scope>NUCLEOTIDE SEQUENCE [LARGE SCALE GENOMIC DNA]</scope>
    <source>
        <strain evidence="1">Tsep2-gDNA-1</strain>
        <tissue evidence="1">Whole body</tissue>
    </source>
</reference>
<dbReference type="STRING" id="34720.A0A195F6R6"/>
<evidence type="ECO:0000313" key="1">
    <source>
        <dbReference type="EMBL" id="KYN35749.1"/>
    </source>
</evidence>
<dbReference type="EMBL" id="KQ981798">
    <property type="protein sequence ID" value="KYN35749.1"/>
    <property type="molecule type" value="Genomic_DNA"/>
</dbReference>